<dbReference type="InterPro" id="IPR006868">
    <property type="entry name" value="DUF630"/>
</dbReference>
<evidence type="ECO:0000313" key="4">
    <source>
        <dbReference type="EMBL" id="KAK1361389.1"/>
    </source>
</evidence>
<feature type="region of interest" description="Disordered" evidence="1">
    <location>
        <begin position="125"/>
        <end position="236"/>
    </location>
</feature>
<feature type="compositionally biased region" description="Basic and acidic residues" evidence="1">
    <location>
        <begin position="165"/>
        <end position="180"/>
    </location>
</feature>
<keyword evidence="4" id="KW-0687">Ribonucleoprotein</keyword>
<dbReference type="Proteomes" id="UP001237642">
    <property type="component" value="Unassembled WGS sequence"/>
</dbReference>
<feature type="compositionally biased region" description="Polar residues" evidence="1">
    <location>
        <begin position="495"/>
        <end position="508"/>
    </location>
</feature>
<feature type="compositionally biased region" description="Low complexity" evidence="1">
    <location>
        <begin position="548"/>
        <end position="559"/>
    </location>
</feature>
<feature type="region of interest" description="Disordered" evidence="1">
    <location>
        <begin position="326"/>
        <end position="354"/>
    </location>
</feature>
<accession>A0AAD8H6H4</accession>
<dbReference type="GO" id="GO:1990904">
    <property type="term" value="C:ribonucleoprotein complex"/>
    <property type="evidence" value="ECO:0007669"/>
    <property type="project" value="UniProtKB-KW"/>
</dbReference>
<feature type="compositionally biased region" description="Acidic residues" evidence="1">
    <location>
        <begin position="155"/>
        <end position="164"/>
    </location>
</feature>
<dbReference type="InterPro" id="IPR006867">
    <property type="entry name" value="DUF632"/>
</dbReference>
<feature type="region of interest" description="Disordered" evidence="1">
    <location>
        <begin position="539"/>
        <end position="561"/>
    </location>
</feature>
<name>A0AAD8H6H4_9APIA</name>
<feature type="region of interest" description="Disordered" evidence="1">
    <location>
        <begin position="912"/>
        <end position="934"/>
    </location>
</feature>
<protein>
    <submittedName>
        <fullName evidence="4">Ribonucleoprotein like</fullName>
    </submittedName>
</protein>
<evidence type="ECO:0000259" key="2">
    <source>
        <dbReference type="Pfam" id="PF04782"/>
    </source>
</evidence>
<feature type="region of interest" description="Disordered" evidence="1">
    <location>
        <begin position="73"/>
        <end position="108"/>
    </location>
</feature>
<comment type="caution">
    <text evidence="4">The sequence shown here is derived from an EMBL/GenBank/DDBJ whole genome shotgun (WGS) entry which is preliminary data.</text>
</comment>
<feature type="region of interest" description="Disordered" evidence="1">
    <location>
        <begin position="396"/>
        <end position="521"/>
    </location>
</feature>
<evidence type="ECO:0000313" key="5">
    <source>
        <dbReference type="Proteomes" id="UP001237642"/>
    </source>
</evidence>
<evidence type="ECO:0000259" key="3">
    <source>
        <dbReference type="Pfam" id="PF04783"/>
    </source>
</evidence>
<sequence>MGCGGSKVDNLPLVIRCRERKKLIKAAVDQRYAFSTAHILYLRALIDVGEALRRFVDEEIVVGESPFDSPVFTLPFDEGKRGKSRNVGGTSRSVGGDDDEGGHLHLSDSELDSYDGHIRFNDGHIHIDDDDDEDGGHIHIDDDEDGGGGGHIHIDDDDDDDDDDGGGHIHIDDDSPDNRGKRVTPARQRAIEQDGYGVNRYPRREPDGYGVDRYPRREPDGYGVDRYPRREPDGYGGDRYPQWGPNGYEANFNPPPQSGWQPYGYGTDQPYGMNAVDEPYAMNVVDQPYGTGWGQYGGNSNTYAYYMKSSGPSVRTVIHGQGPYAHADSYTGYPDASPRAERPTPPPPSPPSVWDYLDNVLETFNPDIYAQSAQGYSSIASSPDSDEVRVREGIPDLEEETETEIINEVHEQNNVNDNVKRTKPMPPKKGEGSRDVRSHDSEDSPRTGPSHSSDASRAIPLHNDRGKKPMISYNDGGKMAMPSVQSEGTSRAGPSPSQNSKAKSSTSAKGEEGSPDTVVTMSSENDYVQKRGVSFEAEEVSLHDVESSKTSSLTTSSTHGSRDIQEVVSEIKSEFEIASSHGKEVALMLEVGKLPYLPKSTALKVALSRIMHRKAPSSASSVARPSARVDSKTIKLARSYYGNSEKDTNVEYGNKASVLEEIYVWEKRLYKEVKVEERLRLIYEKLSKKLKALDDKGAESSKIDATRASIRRLLTKLNVCMRGIEAISSRIHKLRDEELQPRITKLIHGLTRMWKLILKCHRKQFQAIMDSKTRKLRSNTGFQKDSRLRATIELEMELRSWCSYFNDWITAQKSYVKSLNGWLFRCLDHEPEVTSDGIVPFSPGRIGAPLIFVTCHDWHQAMGVMKEDGVANSMQHFASNLRNLWERQDEEQRHRLKAEYLAKDYDKRMKGLRGERENPGRNQEAMSRKTVVASESGISRRDDLKVDLDSMRKRLEEERIRHSDAMKLVHDAASSSLQGGLVPIFKALENFSSVALTAHEQVRLQILEEGQ</sequence>
<feature type="domain" description="DUF632" evidence="2">
    <location>
        <begin position="565"/>
        <end position="882"/>
    </location>
</feature>
<keyword evidence="5" id="KW-1185">Reference proteome</keyword>
<dbReference type="PANTHER" id="PTHR21450:SF2">
    <property type="entry name" value="FAMILY PROTEIN, PUTATIVE (DUF630 AND DUF632)-RELATED"/>
    <property type="match status" value="1"/>
</dbReference>
<dbReference type="EMBL" id="JAUIZM010000010">
    <property type="protein sequence ID" value="KAK1361389.1"/>
    <property type="molecule type" value="Genomic_DNA"/>
</dbReference>
<feature type="compositionally biased region" description="Basic and acidic residues" evidence="1">
    <location>
        <begin position="428"/>
        <end position="445"/>
    </location>
</feature>
<dbReference type="Pfam" id="PF04782">
    <property type="entry name" value="DUF632"/>
    <property type="match status" value="1"/>
</dbReference>
<reference evidence="4" key="1">
    <citation type="submission" date="2023-02" db="EMBL/GenBank/DDBJ databases">
        <title>Genome of toxic invasive species Heracleum sosnowskyi carries increased number of genes despite the absence of recent whole-genome duplications.</title>
        <authorList>
            <person name="Schelkunov M."/>
            <person name="Shtratnikova V."/>
            <person name="Makarenko M."/>
            <person name="Klepikova A."/>
            <person name="Omelchenko D."/>
            <person name="Novikova G."/>
            <person name="Obukhova E."/>
            <person name="Bogdanov V."/>
            <person name="Penin A."/>
            <person name="Logacheva M."/>
        </authorList>
    </citation>
    <scope>NUCLEOTIDE SEQUENCE</scope>
    <source>
        <strain evidence="4">Hsosn_3</strain>
        <tissue evidence="4">Leaf</tissue>
    </source>
</reference>
<proteinExistence type="predicted"/>
<gene>
    <name evidence="4" type="ORF">POM88_045863</name>
</gene>
<organism evidence="4 5">
    <name type="scientific">Heracleum sosnowskyi</name>
    <dbReference type="NCBI Taxonomy" id="360622"/>
    <lineage>
        <taxon>Eukaryota</taxon>
        <taxon>Viridiplantae</taxon>
        <taxon>Streptophyta</taxon>
        <taxon>Embryophyta</taxon>
        <taxon>Tracheophyta</taxon>
        <taxon>Spermatophyta</taxon>
        <taxon>Magnoliopsida</taxon>
        <taxon>eudicotyledons</taxon>
        <taxon>Gunneridae</taxon>
        <taxon>Pentapetalae</taxon>
        <taxon>asterids</taxon>
        <taxon>campanulids</taxon>
        <taxon>Apiales</taxon>
        <taxon>Apiaceae</taxon>
        <taxon>Apioideae</taxon>
        <taxon>apioid superclade</taxon>
        <taxon>Tordylieae</taxon>
        <taxon>Tordyliinae</taxon>
        <taxon>Heracleum</taxon>
    </lineage>
</organism>
<reference evidence="4" key="2">
    <citation type="submission" date="2023-05" db="EMBL/GenBank/DDBJ databases">
        <authorList>
            <person name="Schelkunov M.I."/>
        </authorList>
    </citation>
    <scope>NUCLEOTIDE SEQUENCE</scope>
    <source>
        <strain evidence="4">Hsosn_3</strain>
        <tissue evidence="4">Leaf</tissue>
    </source>
</reference>
<evidence type="ECO:0000256" key="1">
    <source>
        <dbReference type="SAM" id="MobiDB-lite"/>
    </source>
</evidence>
<feature type="compositionally biased region" description="Acidic residues" evidence="1">
    <location>
        <begin position="396"/>
        <end position="405"/>
    </location>
</feature>
<dbReference type="Pfam" id="PF04783">
    <property type="entry name" value="DUF630"/>
    <property type="match status" value="1"/>
</dbReference>
<dbReference type="PANTHER" id="PTHR21450">
    <property type="entry name" value="PROTEIN ALTERED PHOSPHATE STARVATION RESPONSE 1"/>
    <property type="match status" value="1"/>
</dbReference>
<dbReference type="AlphaFoldDB" id="A0AAD8H6H4"/>
<feature type="domain" description="DUF630" evidence="3">
    <location>
        <begin position="1"/>
        <end position="59"/>
    </location>
</feature>